<evidence type="ECO:0000256" key="4">
    <source>
        <dbReference type="ARBA" id="ARBA00022519"/>
    </source>
</evidence>
<feature type="domain" description="DUF883" evidence="9">
    <location>
        <begin position="85"/>
        <end position="114"/>
    </location>
</feature>
<dbReference type="RefSeq" id="WP_418892066.1">
    <property type="nucleotide sequence ID" value="NZ_JBEUWX010000003.1"/>
</dbReference>
<feature type="domain" description="DUF883" evidence="8">
    <location>
        <begin position="22"/>
        <end position="71"/>
    </location>
</feature>
<keyword evidence="4" id="KW-0997">Cell inner membrane</keyword>
<dbReference type="Proteomes" id="UP001574673">
    <property type="component" value="Unassembled WGS sequence"/>
</dbReference>
<keyword evidence="6" id="KW-1133">Transmembrane helix</keyword>
<evidence type="ECO:0000313" key="11">
    <source>
        <dbReference type="Proteomes" id="UP001574673"/>
    </source>
</evidence>
<accession>A0ABV4UH63</accession>
<dbReference type="InterPro" id="IPR010279">
    <property type="entry name" value="YqjD/ElaB"/>
</dbReference>
<evidence type="ECO:0000313" key="10">
    <source>
        <dbReference type="EMBL" id="MFA9950980.1"/>
    </source>
</evidence>
<dbReference type="Pfam" id="PF05957">
    <property type="entry name" value="DUF883"/>
    <property type="match status" value="1"/>
</dbReference>
<sequence length="114" mass="12616">MPRQSKSKQSESEFSINLSKQKLVEDLKIVITDAEEILRATADLAGEKVVELRGQISERLEDAKTRLIDVENELIGRTRAAAHATDVYVKENPWQAVGIAASIGLLIGIFASRR</sequence>
<dbReference type="InterPro" id="IPR043604">
    <property type="entry name" value="DUF883_N"/>
</dbReference>
<keyword evidence="11" id="KW-1185">Reference proteome</keyword>
<keyword evidence="3" id="KW-1003">Cell membrane</keyword>
<name>A0ABV4UH63_9RHOO</name>
<comment type="similarity">
    <text evidence="2">Belongs to the ElaB/YgaM/YqjD family.</text>
</comment>
<dbReference type="PANTHER" id="PTHR35893">
    <property type="entry name" value="INNER MEMBRANE PROTEIN-RELATED"/>
    <property type="match status" value="1"/>
</dbReference>
<proteinExistence type="inferred from homology"/>
<comment type="subcellular location">
    <subcellularLocation>
        <location evidence="1">Cell inner membrane</location>
        <topology evidence="1">Single-pass membrane protein</topology>
    </subcellularLocation>
</comment>
<dbReference type="Pfam" id="PF19029">
    <property type="entry name" value="DUF883_C"/>
    <property type="match status" value="1"/>
</dbReference>
<protein>
    <submittedName>
        <fullName evidence="10">DUF883 family protein</fullName>
    </submittedName>
</protein>
<comment type="caution">
    <text evidence="10">The sequence shown here is derived from an EMBL/GenBank/DDBJ whole genome shotgun (WGS) entry which is preliminary data.</text>
</comment>
<evidence type="ECO:0000256" key="1">
    <source>
        <dbReference type="ARBA" id="ARBA00004377"/>
    </source>
</evidence>
<dbReference type="PANTHER" id="PTHR35893:SF3">
    <property type="entry name" value="INNER MEMBRANE PROTEIN"/>
    <property type="match status" value="1"/>
</dbReference>
<keyword evidence="7" id="KW-0472">Membrane</keyword>
<evidence type="ECO:0000256" key="2">
    <source>
        <dbReference type="ARBA" id="ARBA00010423"/>
    </source>
</evidence>
<evidence type="ECO:0000256" key="5">
    <source>
        <dbReference type="ARBA" id="ARBA00022692"/>
    </source>
</evidence>
<evidence type="ECO:0000256" key="6">
    <source>
        <dbReference type="ARBA" id="ARBA00022989"/>
    </source>
</evidence>
<reference evidence="11" key="1">
    <citation type="submission" date="2024-06" db="EMBL/GenBank/DDBJ databases">
        <title>Radixoralia hellwigii gen. nov., sp nov., isolated from a root canal in the human oral cavity.</title>
        <authorList>
            <person name="Bartsch S."/>
            <person name="Wittmer A."/>
            <person name="Schulz A.-K."/>
            <person name="Neumann-Schaal M."/>
            <person name="Wolf J."/>
            <person name="Gronow S."/>
            <person name="Tennert C."/>
            <person name="Haecker G."/>
            <person name="Cieplik F."/>
            <person name="Al-Ahmad A."/>
        </authorList>
    </citation>
    <scope>NUCLEOTIDE SEQUENCE [LARGE SCALE GENOMIC DNA]</scope>
    <source>
        <strain evidence="11">Wk13</strain>
    </source>
</reference>
<dbReference type="EMBL" id="JBEUWX010000003">
    <property type="protein sequence ID" value="MFA9950980.1"/>
    <property type="molecule type" value="Genomic_DNA"/>
</dbReference>
<organism evidence="10 11">
    <name type="scientific">Dentiradicibacter hellwigii</name>
    <dbReference type="NCBI Taxonomy" id="3149053"/>
    <lineage>
        <taxon>Bacteria</taxon>
        <taxon>Pseudomonadati</taxon>
        <taxon>Pseudomonadota</taxon>
        <taxon>Betaproteobacteria</taxon>
        <taxon>Rhodocyclales</taxon>
        <taxon>Rhodocyclaceae</taxon>
        <taxon>Dentiradicibacter</taxon>
    </lineage>
</organism>
<evidence type="ECO:0000259" key="9">
    <source>
        <dbReference type="Pfam" id="PF19029"/>
    </source>
</evidence>
<evidence type="ECO:0000256" key="7">
    <source>
        <dbReference type="ARBA" id="ARBA00023136"/>
    </source>
</evidence>
<gene>
    <name evidence="10" type="ORF">ABCS64_11695</name>
</gene>
<keyword evidence="5" id="KW-0812">Transmembrane</keyword>
<evidence type="ECO:0000259" key="8">
    <source>
        <dbReference type="Pfam" id="PF05957"/>
    </source>
</evidence>
<dbReference type="InterPro" id="IPR043605">
    <property type="entry name" value="DUF883_C"/>
</dbReference>
<evidence type="ECO:0000256" key="3">
    <source>
        <dbReference type="ARBA" id="ARBA00022475"/>
    </source>
</evidence>